<dbReference type="RefSeq" id="WP_405336940.1">
    <property type="nucleotide sequence ID" value="NZ_JBANFI010000001.1"/>
</dbReference>
<dbReference type="InterPro" id="IPR003495">
    <property type="entry name" value="CobW/HypB/UreG_nucleotide-bd"/>
</dbReference>
<keyword evidence="4" id="KW-1185">Reference proteome</keyword>
<reference evidence="3 4" key="1">
    <citation type="submission" date="2024-02" db="EMBL/GenBank/DDBJ databases">
        <title>Marinospirillum sp. MEB 164 isolated from Lonar lake sediment.</title>
        <authorList>
            <person name="Joshi A."/>
            <person name="Thite S."/>
        </authorList>
    </citation>
    <scope>NUCLEOTIDE SEQUENCE [LARGE SCALE GENOMIC DNA]</scope>
    <source>
        <strain evidence="3 4">MEB164</strain>
    </source>
</reference>
<accession>A0ABW8PUJ9</accession>
<evidence type="ECO:0000256" key="1">
    <source>
        <dbReference type="ARBA" id="ARBA00045658"/>
    </source>
</evidence>
<organism evidence="3 4">
    <name type="scientific">Marinospirillum alkalitolerans</name>
    <dbReference type="NCBI Taxonomy" id="3123374"/>
    <lineage>
        <taxon>Bacteria</taxon>
        <taxon>Pseudomonadati</taxon>
        <taxon>Pseudomonadota</taxon>
        <taxon>Gammaproteobacteria</taxon>
        <taxon>Oceanospirillales</taxon>
        <taxon>Oceanospirillaceae</taxon>
        <taxon>Marinospirillum</taxon>
    </lineage>
</organism>
<dbReference type="EMBL" id="JBANFI010000001">
    <property type="protein sequence ID" value="MFK7159952.1"/>
    <property type="molecule type" value="Genomic_DNA"/>
</dbReference>
<dbReference type="PANTHER" id="PTHR13748:SF46">
    <property type="entry name" value="ZINC CHAPERONE YEIR"/>
    <property type="match status" value="1"/>
</dbReference>
<dbReference type="Pfam" id="PF02492">
    <property type="entry name" value="cobW"/>
    <property type="match status" value="1"/>
</dbReference>
<dbReference type="InterPro" id="IPR027417">
    <property type="entry name" value="P-loop_NTPase"/>
</dbReference>
<dbReference type="InterPro" id="IPR011629">
    <property type="entry name" value="CobW-like_C"/>
</dbReference>
<name>A0ABW8PUJ9_9GAMM</name>
<dbReference type="Pfam" id="PF07683">
    <property type="entry name" value="CobW_C"/>
    <property type="match status" value="1"/>
</dbReference>
<dbReference type="InterPro" id="IPR051316">
    <property type="entry name" value="Zinc-reg_GTPase_activator"/>
</dbReference>
<gene>
    <name evidence="3" type="ORF">V6U78_02735</name>
</gene>
<proteinExistence type="predicted"/>
<sequence>MSNTKNPAIPVHIVTGFLGVGKTTLLNHCLAQKPEQERWAVVVNEFGQIGVDAQLIDASEGVQVKELPGGCLCCSLGLTLSVTLVNLLQKFRPDRLFIEPTGLGHPAGVIDLLRSEQFAEVLSLQPVITLLDPRQLDDPRVLAHEVFQDQIALADLLVLNKIDLATPAQRQQAQERAAAFFPPKLAVIEIEQGRLPDWALAAPQDWQAPAASLPRPATHRMASSPVLPFLALPQPGQPVELLHQAEGVLSLGWVLHHQDAVDEDAFYQWILELSAELGAALLRLKAVVRTGRRRWVSFNQVGGELVVQSVTHRRDGRIELLSTQALEAAPLTERLRGFLSTPTAPSLFDAD</sequence>
<comment type="function">
    <text evidence="1">Zinc chaperone that directly transfers zinc cofactor to target proteins, thereby activating them. Zinc is transferred from the CXCC motif in the GTPase domain to the zinc binding site in target proteins in a process requiring GTP hydrolysis.</text>
</comment>
<dbReference type="CDD" id="cd03112">
    <property type="entry name" value="CobW-like"/>
    <property type="match status" value="1"/>
</dbReference>
<dbReference type="SUPFAM" id="SSF52540">
    <property type="entry name" value="P-loop containing nucleoside triphosphate hydrolases"/>
    <property type="match status" value="1"/>
</dbReference>
<dbReference type="Gene3D" id="3.40.50.300">
    <property type="entry name" value="P-loop containing nucleotide triphosphate hydrolases"/>
    <property type="match status" value="1"/>
</dbReference>
<comment type="caution">
    <text evidence="3">The sequence shown here is derived from an EMBL/GenBank/DDBJ whole genome shotgun (WGS) entry which is preliminary data.</text>
</comment>
<dbReference type="PANTHER" id="PTHR13748">
    <property type="entry name" value="COBW-RELATED"/>
    <property type="match status" value="1"/>
</dbReference>
<feature type="domain" description="CobW C-terminal" evidence="2">
    <location>
        <begin position="250"/>
        <end position="339"/>
    </location>
</feature>
<protein>
    <submittedName>
        <fullName evidence="3">GTP-binding protein</fullName>
    </submittedName>
</protein>
<evidence type="ECO:0000313" key="4">
    <source>
        <dbReference type="Proteomes" id="UP001621714"/>
    </source>
</evidence>
<dbReference type="SMART" id="SM00833">
    <property type="entry name" value="CobW_C"/>
    <property type="match status" value="1"/>
</dbReference>
<dbReference type="Proteomes" id="UP001621714">
    <property type="component" value="Unassembled WGS sequence"/>
</dbReference>
<evidence type="ECO:0000313" key="3">
    <source>
        <dbReference type="EMBL" id="MFK7159952.1"/>
    </source>
</evidence>
<evidence type="ECO:0000259" key="2">
    <source>
        <dbReference type="SMART" id="SM00833"/>
    </source>
</evidence>